<dbReference type="EMBL" id="JACVVK020000428">
    <property type="protein sequence ID" value="KAK7474711.1"/>
    <property type="molecule type" value="Genomic_DNA"/>
</dbReference>
<protein>
    <recommendedName>
        <fullName evidence="5">FYVE-type domain-containing protein</fullName>
    </recommendedName>
</protein>
<sequence>MASTGEKKLVRSKSGLRMVTVDDRIQSPFMLSEPQWIPDNECKVCQNVECQVKFDLLNRRHHCRRCGKCFCNKCTSEMLVLPRMCFVDPVRHCEICINITRKENEFFDKHLKVLLNGSVFNILENNSNDQQGENFTCRLSQDHRKLEFLGEHSKKEPIPVEKIESVQIVASESDLQGNRLGTGIAMRYTVGGNGSSTDTEIIKMTVDEGASRKQGMAWIAAMQKAFKMIYDSKRE</sequence>
<evidence type="ECO:0000256" key="2">
    <source>
        <dbReference type="ARBA" id="ARBA00022771"/>
    </source>
</evidence>
<evidence type="ECO:0000256" key="4">
    <source>
        <dbReference type="PROSITE-ProRule" id="PRU00091"/>
    </source>
</evidence>
<dbReference type="SMART" id="SM00064">
    <property type="entry name" value="FYVE"/>
    <property type="match status" value="1"/>
</dbReference>
<evidence type="ECO:0000313" key="6">
    <source>
        <dbReference type="EMBL" id="KAK7474711.1"/>
    </source>
</evidence>
<dbReference type="InterPro" id="IPR017455">
    <property type="entry name" value="Znf_FYVE-rel"/>
</dbReference>
<gene>
    <name evidence="6" type="ORF">BaRGS_00034076</name>
</gene>
<comment type="caution">
    <text evidence="6">The sequence shown here is derived from an EMBL/GenBank/DDBJ whole genome shotgun (WGS) entry which is preliminary data.</text>
</comment>
<keyword evidence="2 4" id="KW-0863">Zinc-finger</keyword>
<dbReference type="InterPro" id="IPR038632">
    <property type="entry name" value="ZFYVE21_C_sf"/>
</dbReference>
<dbReference type="Proteomes" id="UP001519460">
    <property type="component" value="Unassembled WGS sequence"/>
</dbReference>
<evidence type="ECO:0000313" key="7">
    <source>
        <dbReference type="Proteomes" id="UP001519460"/>
    </source>
</evidence>
<dbReference type="InterPro" id="IPR032031">
    <property type="entry name" value="ZFYVE21_C"/>
</dbReference>
<organism evidence="6 7">
    <name type="scientific">Batillaria attramentaria</name>
    <dbReference type="NCBI Taxonomy" id="370345"/>
    <lineage>
        <taxon>Eukaryota</taxon>
        <taxon>Metazoa</taxon>
        <taxon>Spiralia</taxon>
        <taxon>Lophotrochozoa</taxon>
        <taxon>Mollusca</taxon>
        <taxon>Gastropoda</taxon>
        <taxon>Caenogastropoda</taxon>
        <taxon>Sorbeoconcha</taxon>
        <taxon>Cerithioidea</taxon>
        <taxon>Batillariidae</taxon>
        <taxon>Batillaria</taxon>
    </lineage>
</organism>
<dbReference type="PANTHER" id="PTHR39490:SF8">
    <property type="entry name" value="ZINC FINGER FYVE DOMAIN-CONTAINING PROTEIN 21"/>
    <property type="match status" value="1"/>
</dbReference>
<dbReference type="InterPro" id="IPR000306">
    <property type="entry name" value="Znf_FYVE"/>
</dbReference>
<name>A0ABD0JIP9_9CAEN</name>
<dbReference type="Pfam" id="PF16696">
    <property type="entry name" value="ZFYVE21_C"/>
    <property type="match status" value="1"/>
</dbReference>
<dbReference type="Gene3D" id="3.30.40.10">
    <property type="entry name" value="Zinc/RING finger domain, C3HC4 (zinc finger)"/>
    <property type="match status" value="1"/>
</dbReference>
<dbReference type="CDD" id="cd15727">
    <property type="entry name" value="FYVE_ZF21"/>
    <property type="match status" value="1"/>
</dbReference>
<dbReference type="PANTHER" id="PTHR39490">
    <property type="entry name" value="ARRESTIN DOMAIN-CONTAINING PROTEIN D"/>
    <property type="match status" value="1"/>
</dbReference>
<dbReference type="InterPro" id="IPR052113">
    <property type="entry name" value="FYVE-type_Zinc_Finger"/>
</dbReference>
<feature type="domain" description="FYVE-type" evidence="5">
    <location>
        <begin position="50"/>
        <end position="101"/>
    </location>
</feature>
<evidence type="ECO:0000256" key="1">
    <source>
        <dbReference type="ARBA" id="ARBA00022723"/>
    </source>
</evidence>
<keyword evidence="1" id="KW-0479">Metal-binding</keyword>
<evidence type="ECO:0000259" key="5">
    <source>
        <dbReference type="PROSITE" id="PS50178"/>
    </source>
</evidence>
<dbReference type="Pfam" id="PF01363">
    <property type="entry name" value="FYVE"/>
    <property type="match status" value="1"/>
</dbReference>
<reference evidence="6 7" key="1">
    <citation type="journal article" date="2023" name="Sci. Data">
        <title>Genome assembly of the Korean intertidal mud-creeper Batillaria attramentaria.</title>
        <authorList>
            <person name="Patra A.K."/>
            <person name="Ho P.T."/>
            <person name="Jun S."/>
            <person name="Lee S.J."/>
            <person name="Kim Y."/>
            <person name="Won Y.J."/>
        </authorList>
    </citation>
    <scope>NUCLEOTIDE SEQUENCE [LARGE SCALE GENOMIC DNA]</scope>
    <source>
        <strain evidence="6">Wonlab-2016</strain>
    </source>
</reference>
<dbReference type="Gene3D" id="2.30.29.160">
    <property type="entry name" value="Zinc finger FYVE domain-containing protein 21, C-terminal"/>
    <property type="match status" value="1"/>
</dbReference>
<dbReference type="GO" id="GO:0008270">
    <property type="term" value="F:zinc ion binding"/>
    <property type="evidence" value="ECO:0007669"/>
    <property type="project" value="UniProtKB-KW"/>
</dbReference>
<accession>A0ABD0JIP9</accession>
<keyword evidence="7" id="KW-1185">Reference proteome</keyword>
<dbReference type="InterPro" id="IPR011011">
    <property type="entry name" value="Znf_FYVE_PHD"/>
</dbReference>
<dbReference type="SUPFAM" id="SSF57903">
    <property type="entry name" value="FYVE/PHD zinc finger"/>
    <property type="match status" value="1"/>
</dbReference>
<evidence type="ECO:0000256" key="3">
    <source>
        <dbReference type="ARBA" id="ARBA00022833"/>
    </source>
</evidence>
<dbReference type="PROSITE" id="PS50178">
    <property type="entry name" value="ZF_FYVE"/>
    <property type="match status" value="1"/>
</dbReference>
<proteinExistence type="predicted"/>
<dbReference type="InterPro" id="IPR013083">
    <property type="entry name" value="Znf_RING/FYVE/PHD"/>
</dbReference>
<dbReference type="AlphaFoldDB" id="A0ABD0JIP9"/>
<keyword evidence="3" id="KW-0862">Zinc</keyword>